<evidence type="ECO:0000256" key="1">
    <source>
        <dbReference type="ARBA" id="ARBA00005641"/>
    </source>
</evidence>
<keyword evidence="5 7" id="KW-0326">Glycosidase</keyword>
<evidence type="ECO:0000256" key="3">
    <source>
        <dbReference type="ARBA" id="ARBA00023001"/>
    </source>
</evidence>
<evidence type="ECO:0000259" key="9">
    <source>
        <dbReference type="Pfam" id="PF00150"/>
    </source>
</evidence>
<feature type="signal peptide" evidence="8">
    <location>
        <begin position="1"/>
        <end position="19"/>
    </location>
</feature>
<dbReference type="PANTHER" id="PTHR31297">
    <property type="entry name" value="GLUCAN ENDO-1,6-BETA-GLUCOSIDASE B"/>
    <property type="match status" value="1"/>
</dbReference>
<keyword evidence="11" id="KW-1185">Reference proteome</keyword>
<feature type="domain" description="Glycoside hydrolase family 5" evidence="9">
    <location>
        <begin position="39"/>
        <end position="344"/>
    </location>
</feature>
<keyword evidence="2 7" id="KW-0378">Hydrolase</keyword>
<sequence>MRTILTLLLSLALAGFVHAADRIRFWDKPQHGGNSFNRLPPDQAYFDALRGYGATWVRLVYDKWKPSGRDFLMGSADHYQGLEQKDLATLKAALDRADKAGLKVVIAPLSLPYARWSQNNGGRFDDRLWQSKQAWDDAARFWRDLAKALKDHPAIAAYDIVNEPAPEKKGGLVEHADQAAMAKWYGEQQGGSRDLRAFYQKVIAAIREVDPDTPIMVESGWYAAADAFGYWPAPLADGRILYSFHMYEPYSATSAPNLKRKKPYSYPGVVPFADHQERWDAKRVAQYLSLPTQWAQVHGIPPNRMVAGEFGCVRMLNSCTAYLNDVLTVLDRQGLHWAFYSFREDSWDGMDYELGKGKVPWAYWKAMERGLPDPLKRTATPEFELIGKRL</sequence>
<name>A0ABQ5X627_9GAMM</name>
<feature type="chain" id="PRO_5047441102" evidence="8">
    <location>
        <begin position="20"/>
        <end position="390"/>
    </location>
</feature>
<organism evidence="10 11">
    <name type="scientific">Dyella flagellata</name>
    <dbReference type="NCBI Taxonomy" id="1867833"/>
    <lineage>
        <taxon>Bacteria</taxon>
        <taxon>Pseudomonadati</taxon>
        <taxon>Pseudomonadota</taxon>
        <taxon>Gammaproteobacteria</taxon>
        <taxon>Lysobacterales</taxon>
        <taxon>Rhodanobacteraceae</taxon>
        <taxon>Dyella</taxon>
    </lineage>
</organism>
<dbReference type="Gene3D" id="3.20.20.80">
    <property type="entry name" value="Glycosidases"/>
    <property type="match status" value="1"/>
</dbReference>
<comment type="caution">
    <text evidence="10">The sequence shown here is derived from an EMBL/GenBank/DDBJ whole genome shotgun (WGS) entry which is preliminary data.</text>
</comment>
<protein>
    <submittedName>
        <fullName evidence="10">Glycosyl hydrolase</fullName>
    </submittedName>
</protein>
<dbReference type="Pfam" id="PF00150">
    <property type="entry name" value="Cellulase"/>
    <property type="match status" value="1"/>
</dbReference>
<keyword evidence="6" id="KW-0624">Polysaccharide degradation</keyword>
<comment type="similarity">
    <text evidence="1 7">Belongs to the glycosyl hydrolase 5 (cellulase A) family.</text>
</comment>
<dbReference type="EMBL" id="BSOA01000003">
    <property type="protein sequence ID" value="GLQ87050.1"/>
    <property type="molecule type" value="Genomic_DNA"/>
</dbReference>
<dbReference type="RefSeq" id="WP_284330479.1">
    <property type="nucleotide sequence ID" value="NZ_BSOA01000003.1"/>
</dbReference>
<keyword evidence="8" id="KW-0732">Signal</keyword>
<evidence type="ECO:0000313" key="10">
    <source>
        <dbReference type="EMBL" id="GLQ87050.1"/>
    </source>
</evidence>
<dbReference type="InterPro" id="IPR050386">
    <property type="entry name" value="Glycosyl_hydrolase_5"/>
</dbReference>
<keyword evidence="3" id="KW-0136">Cellulose degradation</keyword>
<accession>A0ABQ5X627</accession>
<dbReference type="SUPFAM" id="SSF51445">
    <property type="entry name" value="(Trans)glycosidases"/>
    <property type="match status" value="1"/>
</dbReference>
<evidence type="ECO:0000256" key="4">
    <source>
        <dbReference type="ARBA" id="ARBA00023277"/>
    </source>
</evidence>
<reference evidence="11" key="1">
    <citation type="journal article" date="2019" name="Int. J. Syst. Evol. Microbiol.">
        <title>The Global Catalogue of Microorganisms (GCM) 10K type strain sequencing project: providing services to taxonomists for standard genome sequencing and annotation.</title>
        <authorList>
            <consortium name="The Broad Institute Genomics Platform"/>
            <consortium name="The Broad Institute Genome Sequencing Center for Infectious Disease"/>
            <person name="Wu L."/>
            <person name="Ma J."/>
        </authorList>
    </citation>
    <scope>NUCLEOTIDE SEQUENCE [LARGE SCALE GENOMIC DNA]</scope>
    <source>
        <strain evidence="11">NBRC 111981</strain>
    </source>
</reference>
<gene>
    <name evidence="10" type="ORF">GCM10007898_06160</name>
</gene>
<proteinExistence type="inferred from homology"/>
<dbReference type="InterPro" id="IPR017853">
    <property type="entry name" value="GH"/>
</dbReference>
<keyword evidence="4" id="KW-0119">Carbohydrate metabolism</keyword>
<evidence type="ECO:0000256" key="8">
    <source>
        <dbReference type="SAM" id="SignalP"/>
    </source>
</evidence>
<evidence type="ECO:0000256" key="7">
    <source>
        <dbReference type="RuleBase" id="RU361153"/>
    </source>
</evidence>
<evidence type="ECO:0000256" key="5">
    <source>
        <dbReference type="ARBA" id="ARBA00023295"/>
    </source>
</evidence>
<dbReference type="PANTHER" id="PTHR31297:SF41">
    <property type="entry name" value="ENDOGLUCANASE, PUTATIVE (AFU_ORTHOLOGUE AFUA_5G01830)-RELATED"/>
    <property type="match status" value="1"/>
</dbReference>
<dbReference type="GO" id="GO:0016787">
    <property type="term" value="F:hydrolase activity"/>
    <property type="evidence" value="ECO:0007669"/>
    <property type="project" value="UniProtKB-KW"/>
</dbReference>
<dbReference type="InterPro" id="IPR001547">
    <property type="entry name" value="Glyco_hydro_5"/>
</dbReference>
<evidence type="ECO:0000313" key="11">
    <source>
        <dbReference type="Proteomes" id="UP001156627"/>
    </source>
</evidence>
<evidence type="ECO:0000256" key="2">
    <source>
        <dbReference type="ARBA" id="ARBA00022801"/>
    </source>
</evidence>
<dbReference type="Proteomes" id="UP001156627">
    <property type="component" value="Unassembled WGS sequence"/>
</dbReference>
<evidence type="ECO:0000256" key="6">
    <source>
        <dbReference type="ARBA" id="ARBA00023326"/>
    </source>
</evidence>